<organism evidence="1 2">
    <name type="scientific">Apiospora kogelbergensis</name>
    <dbReference type="NCBI Taxonomy" id="1337665"/>
    <lineage>
        <taxon>Eukaryota</taxon>
        <taxon>Fungi</taxon>
        <taxon>Dikarya</taxon>
        <taxon>Ascomycota</taxon>
        <taxon>Pezizomycotina</taxon>
        <taxon>Sordariomycetes</taxon>
        <taxon>Xylariomycetidae</taxon>
        <taxon>Amphisphaeriales</taxon>
        <taxon>Apiosporaceae</taxon>
        <taxon>Apiospora</taxon>
    </lineage>
</organism>
<sequence length="247" mass="26676">MDKARPIDPVDETIVLIIPVSDRKRLGQQPSRLDKLDISGNQEHVRIGDSIFTVSSDVILAAAIWLQGTRRPPELTRVLTGEAKVELYHAAHHGKIEGAARSDSALDLELMVDIRVGALVFVGQCTDDIALGNGVPGRSCALNDAWQHGAPVEARKRIGETAGARKVKREFVPVDISIWSRAVLSEQDQGGVGGETGLTLFKGDGEQDPAATVALERNTGHIGWQHVVAISTVEEKDQTGWEGEDEV</sequence>
<keyword evidence="2" id="KW-1185">Reference proteome</keyword>
<evidence type="ECO:0000313" key="1">
    <source>
        <dbReference type="EMBL" id="KAK8096678.1"/>
    </source>
</evidence>
<protein>
    <submittedName>
        <fullName evidence="1">Uncharacterized protein</fullName>
    </submittedName>
</protein>
<reference evidence="1 2" key="1">
    <citation type="submission" date="2023-01" db="EMBL/GenBank/DDBJ databases">
        <title>Analysis of 21 Apiospora genomes using comparative genomics revels a genus with tremendous synthesis potential of carbohydrate active enzymes and secondary metabolites.</title>
        <authorList>
            <person name="Sorensen T."/>
        </authorList>
    </citation>
    <scope>NUCLEOTIDE SEQUENCE [LARGE SCALE GENOMIC DNA]</scope>
    <source>
        <strain evidence="1 2">CBS 117206</strain>
    </source>
</reference>
<accession>A0AAW0QD56</accession>
<comment type="caution">
    <text evidence="1">The sequence shown here is derived from an EMBL/GenBank/DDBJ whole genome shotgun (WGS) entry which is preliminary data.</text>
</comment>
<evidence type="ECO:0000313" key="2">
    <source>
        <dbReference type="Proteomes" id="UP001392437"/>
    </source>
</evidence>
<dbReference type="Proteomes" id="UP001392437">
    <property type="component" value="Unassembled WGS sequence"/>
</dbReference>
<proteinExistence type="predicted"/>
<gene>
    <name evidence="1" type="ORF">PG999_012622</name>
</gene>
<dbReference type="AlphaFoldDB" id="A0AAW0QD56"/>
<dbReference type="EMBL" id="JAQQWP010000010">
    <property type="protein sequence ID" value="KAK8096678.1"/>
    <property type="molecule type" value="Genomic_DNA"/>
</dbReference>
<name>A0AAW0QD56_9PEZI</name>